<dbReference type="NCBIfam" id="TIGR02491">
    <property type="entry name" value="NrdG"/>
    <property type="match status" value="1"/>
</dbReference>
<organism evidence="8 9">
    <name type="scientific">Porphyromonas miyakawae</name>
    <dbReference type="NCBI Taxonomy" id="3137470"/>
    <lineage>
        <taxon>Bacteria</taxon>
        <taxon>Pseudomonadati</taxon>
        <taxon>Bacteroidota</taxon>
        <taxon>Bacteroidia</taxon>
        <taxon>Bacteroidales</taxon>
        <taxon>Porphyromonadaceae</taxon>
        <taxon>Porphyromonas</taxon>
    </lineage>
</organism>
<dbReference type="PIRSF" id="PIRSF000368">
    <property type="entry name" value="NrdG"/>
    <property type="match status" value="1"/>
</dbReference>
<dbReference type="SUPFAM" id="SSF102114">
    <property type="entry name" value="Radical SAM enzymes"/>
    <property type="match status" value="1"/>
</dbReference>
<evidence type="ECO:0000313" key="9">
    <source>
        <dbReference type="Proteomes" id="UP001628220"/>
    </source>
</evidence>
<dbReference type="SFLD" id="SFLDG01063">
    <property type="entry name" value="activating_enzymes__group_1"/>
    <property type="match status" value="1"/>
</dbReference>
<keyword evidence="5" id="KW-0408">Iron</keyword>
<dbReference type="InterPro" id="IPR058240">
    <property type="entry name" value="rSAM_sf"/>
</dbReference>
<dbReference type="SFLD" id="SFLDG01066">
    <property type="entry name" value="organic_radical-activating_enz"/>
    <property type="match status" value="1"/>
</dbReference>
<evidence type="ECO:0000256" key="1">
    <source>
        <dbReference type="ARBA" id="ARBA00001966"/>
    </source>
</evidence>
<sequence length="167" mass="18567">MLCSSEMHLLNRYGETITDGPGLRYSIYLAGCPHRCPGCHNPQSWDPAGGIPLDELVLEGIIEEILDNPLLDGITISGGDPFMFPDELAVLTKRLKEETGLPILCYTGYTIEQIETNPTLSKPLPYIDLLIDGPFVMALKKPDLLFRGSSNQRLIDLNERRNSALLR</sequence>
<proteinExistence type="inferred from homology"/>
<keyword evidence="3" id="KW-0949">S-adenosyl-L-methionine</keyword>
<dbReference type="InterPro" id="IPR012837">
    <property type="entry name" value="NrdG"/>
</dbReference>
<evidence type="ECO:0000256" key="6">
    <source>
        <dbReference type="ARBA" id="ARBA00023014"/>
    </source>
</evidence>
<evidence type="ECO:0000256" key="4">
    <source>
        <dbReference type="ARBA" id="ARBA00022723"/>
    </source>
</evidence>
<dbReference type="PANTHER" id="PTHR30352">
    <property type="entry name" value="PYRUVATE FORMATE-LYASE-ACTIVATING ENZYME"/>
    <property type="match status" value="1"/>
</dbReference>
<comment type="caution">
    <text evidence="8">The sequence shown here is derived from an EMBL/GenBank/DDBJ whole genome shotgun (WGS) entry which is preliminary data.</text>
</comment>
<dbReference type="SFLD" id="SFLDF00299">
    <property type="entry name" value="anaerobic_ribonucleoside-triph"/>
    <property type="match status" value="1"/>
</dbReference>
<comment type="function">
    <text evidence="7">Activation of anaerobic ribonucleoside-triphosphate reductase under anaerobic conditions by generation of an organic free radical, using S-adenosylmethionine and reduced flavodoxin as cosubstrates to produce 5'-deoxy-adenosine.</text>
</comment>
<dbReference type="InterPro" id="IPR013785">
    <property type="entry name" value="Aldolase_TIM"/>
</dbReference>
<dbReference type="EMBL" id="BAAFSF010000001">
    <property type="protein sequence ID" value="GAB1251722.1"/>
    <property type="molecule type" value="Genomic_DNA"/>
</dbReference>
<comment type="similarity">
    <text evidence="7">Belongs to the organic radical-activating enzymes family.</text>
</comment>
<name>A0ABQ0E1W6_9PORP</name>
<evidence type="ECO:0000256" key="2">
    <source>
        <dbReference type="ARBA" id="ARBA00022485"/>
    </source>
</evidence>
<comment type="cofactor">
    <cofactor evidence="1">
        <name>[4Fe-4S] cluster</name>
        <dbReference type="ChEBI" id="CHEBI:49883"/>
    </cofactor>
</comment>
<dbReference type="InterPro" id="IPR034457">
    <property type="entry name" value="Organic_radical-activating"/>
</dbReference>
<evidence type="ECO:0000313" key="8">
    <source>
        <dbReference type="EMBL" id="GAB1251722.1"/>
    </source>
</evidence>
<dbReference type="Pfam" id="PF13353">
    <property type="entry name" value="Fer4_12"/>
    <property type="match status" value="1"/>
</dbReference>
<dbReference type="SFLD" id="SFLDS00029">
    <property type="entry name" value="Radical_SAM"/>
    <property type="match status" value="1"/>
</dbReference>
<dbReference type="EC" id="1.97.1.-" evidence="7"/>
<keyword evidence="9" id="KW-1185">Reference proteome</keyword>
<dbReference type="InterPro" id="IPR007197">
    <property type="entry name" value="rSAM"/>
</dbReference>
<keyword evidence="4" id="KW-0479">Metal-binding</keyword>
<accession>A0ABQ0E1W6</accession>
<reference evidence="8 9" key="1">
    <citation type="journal article" date="2025" name="Int. J. Syst. Evol. Microbiol.">
        <title>Desulfovibrio falkowii sp. nov., Porphyromonas miyakawae sp. nov., Mediterraneibacter flintii sp. nov. and Owariibacterium komagatae gen. nov., sp. nov., isolated from human faeces.</title>
        <authorList>
            <person name="Hamaguchi T."/>
            <person name="Ohara M."/>
            <person name="Hisatomi A."/>
            <person name="Sekiguchi K."/>
            <person name="Takeda J.I."/>
            <person name="Ueyama J."/>
            <person name="Ito M."/>
            <person name="Nishiwaki H."/>
            <person name="Ogi T."/>
            <person name="Hirayama M."/>
            <person name="Ohkuma M."/>
            <person name="Sakamoto M."/>
            <person name="Ohno K."/>
        </authorList>
    </citation>
    <scope>NUCLEOTIDE SEQUENCE [LARGE SCALE GENOMIC DNA]</scope>
    <source>
        <strain evidence="8 9">13CB11C</strain>
    </source>
</reference>
<dbReference type="Proteomes" id="UP001628220">
    <property type="component" value="Unassembled WGS sequence"/>
</dbReference>
<dbReference type="Gene3D" id="3.20.20.70">
    <property type="entry name" value="Aldolase class I"/>
    <property type="match status" value="1"/>
</dbReference>
<protein>
    <recommendedName>
        <fullName evidence="7">Anaerobic ribonucleoside-triphosphate reductase-activating protein</fullName>
        <ecNumber evidence="7">1.97.1.-</ecNumber>
    </recommendedName>
</protein>
<keyword evidence="7" id="KW-0560">Oxidoreductase</keyword>
<evidence type="ECO:0000256" key="3">
    <source>
        <dbReference type="ARBA" id="ARBA00022691"/>
    </source>
</evidence>
<keyword evidence="2" id="KW-0004">4Fe-4S</keyword>
<evidence type="ECO:0000256" key="7">
    <source>
        <dbReference type="PIRNR" id="PIRNR000368"/>
    </source>
</evidence>
<gene>
    <name evidence="8" type="primary">nrdG</name>
    <name evidence="8" type="ORF">Tsumi_08260</name>
</gene>
<evidence type="ECO:0000256" key="5">
    <source>
        <dbReference type="ARBA" id="ARBA00023004"/>
    </source>
</evidence>
<dbReference type="PANTHER" id="PTHR30352:SF2">
    <property type="entry name" value="ANAEROBIC RIBONUCLEOSIDE-TRIPHOSPHATE REDUCTASE-ACTIVATING PROTEIN"/>
    <property type="match status" value="1"/>
</dbReference>
<dbReference type="CDD" id="cd01335">
    <property type="entry name" value="Radical_SAM"/>
    <property type="match status" value="1"/>
</dbReference>
<keyword evidence="6" id="KW-0411">Iron-sulfur</keyword>